<evidence type="ECO:0000259" key="6">
    <source>
        <dbReference type="Pfam" id="PF13860"/>
    </source>
</evidence>
<comment type="function">
    <text evidence="4 5">Required for flagellar hook formation. May act as a scaffolding protein.</text>
</comment>
<comment type="similarity">
    <text evidence="1 5">Belongs to the FlgD family.</text>
</comment>
<feature type="domain" description="FlgD/Vpr Ig-like" evidence="6">
    <location>
        <begin position="120"/>
        <end position="196"/>
    </location>
</feature>
<dbReference type="Gene3D" id="2.30.30.910">
    <property type="match status" value="1"/>
</dbReference>
<evidence type="ECO:0000256" key="2">
    <source>
        <dbReference type="ARBA" id="ARBA00016013"/>
    </source>
</evidence>
<sequence>MTTTTSTNSSTTADIYAAINAANTASGSSSSTSSSSSTTKDSTATSQASFLKLLTTQLQNQDPMNPTDNAELTSQIAQINTASGMEKLNTTMNTLLSGYKSSESLQAASALLGHSVLVKGDQLNLSSGMAVGGFTLEEAADKVVISILDSSGKEVASETMSKQDAGSHDFVWNGLSTDGTTAKDGTYTMKITATAGKDTIKSSALEMATVTSVINSDSGASIDAGRFSKLALTDVVRIL</sequence>
<accession>A0ABU9YWQ7</accession>
<gene>
    <name evidence="7" type="ORF">ABDB84_05900</name>
</gene>
<dbReference type="Pfam" id="PF03963">
    <property type="entry name" value="FlgD"/>
    <property type="match status" value="1"/>
</dbReference>
<evidence type="ECO:0000313" key="8">
    <source>
        <dbReference type="Proteomes" id="UP001410394"/>
    </source>
</evidence>
<evidence type="ECO:0000256" key="5">
    <source>
        <dbReference type="RuleBase" id="RU362076"/>
    </source>
</evidence>
<evidence type="ECO:0000256" key="3">
    <source>
        <dbReference type="ARBA" id="ARBA00022795"/>
    </source>
</evidence>
<organism evidence="7 8">
    <name type="scientific">Uliginosibacterium sediminicola</name>
    <dbReference type="NCBI Taxonomy" id="2024550"/>
    <lineage>
        <taxon>Bacteria</taxon>
        <taxon>Pseudomonadati</taxon>
        <taxon>Pseudomonadota</taxon>
        <taxon>Betaproteobacteria</taxon>
        <taxon>Rhodocyclales</taxon>
        <taxon>Zoogloeaceae</taxon>
        <taxon>Uliginosibacterium</taxon>
    </lineage>
</organism>
<keyword evidence="7" id="KW-0969">Cilium</keyword>
<dbReference type="EMBL" id="JBDIVE010000002">
    <property type="protein sequence ID" value="MEN3068006.1"/>
    <property type="molecule type" value="Genomic_DNA"/>
</dbReference>
<comment type="caution">
    <text evidence="7">The sequence shown here is derived from an EMBL/GenBank/DDBJ whole genome shotgun (WGS) entry which is preliminary data.</text>
</comment>
<proteinExistence type="inferred from homology"/>
<keyword evidence="8" id="KW-1185">Reference proteome</keyword>
<dbReference type="Gene3D" id="2.60.40.4070">
    <property type="match status" value="1"/>
</dbReference>
<evidence type="ECO:0000256" key="1">
    <source>
        <dbReference type="ARBA" id="ARBA00010577"/>
    </source>
</evidence>
<evidence type="ECO:0000256" key="4">
    <source>
        <dbReference type="ARBA" id="ARBA00024746"/>
    </source>
</evidence>
<keyword evidence="3 5" id="KW-1005">Bacterial flagellum biogenesis</keyword>
<dbReference type="Pfam" id="PF13860">
    <property type="entry name" value="FlgD_ig"/>
    <property type="match status" value="1"/>
</dbReference>
<dbReference type="Proteomes" id="UP001410394">
    <property type="component" value="Unassembled WGS sequence"/>
</dbReference>
<dbReference type="InterPro" id="IPR025965">
    <property type="entry name" value="FlgD/Vpr_Ig-like"/>
</dbReference>
<name>A0ABU9YWQ7_9RHOO</name>
<keyword evidence="7" id="KW-0966">Cell projection</keyword>
<dbReference type="InterPro" id="IPR005648">
    <property type="entry name" value="FlgD"/>
</dbReference>
<dbReference type="RefSeq" id="WP_345918769.1">
    <property type="nucleotide sequence ID" value="NZ_JBDIVE010000002.1"/>
</dbReference>
<reference evidence="7 8" key="1">
    <citation type="journal article" date="2018" name="Int. J. Syst. Evol. Microbiol.">
        <title>Uliginosibacterium sediminicola sp. nov., isolated from freshwater sediment.</title>
        <authorList>
            <person name="Hwang W.M."/>
            <person name="Kim S.M."/>
            <person name="Kang K."/>
            <person name="Ahn T.Y."/>
        </authorList>
    </citation>
    <scope>NUCLEOTIDE SEQUENCE [LARGE SCALE GENOMIC DNA]</scope>
    <source>
        <strain evidence="7 8">M1-21</strain>
    </source>
</reference>
<keyword evidence="7" id="KW-0282">Flagellum</keyword>
<evidence type="ECO:0000313" key="7">
    <source>
        <dbReference type="EMBL" id="MEN3068006.1"/>
    </source>
</evidence>
<protein>
    <recommendedName>
        <fullName evidence="2 5">Basal-body rod modification protein FlgD</fullName>
    </recommendedName>
</protein>